<evidence type="ECO:0000256" key="4">
    <source>
        <dbReference type="RuleBase" id="RU369052"/>
    </source>
</evidence>
<accession>A0AB70BME4</accession>
<evidence type="ECO:0000256" key="3">
    <source>
        <dbReference type="ARBA" id="ARBA00022851"/>
    </source>
</evidence>
<evidence type="ECO:0000313" key="5">
    <source>
        <dbReference type="EnsemblPlants" id="Solyc06g005470.3.1"/>
    </source>
</evidence>
<name>A0AB70BME4_SOLLC</name>
<keyword evidence="6" id="KW-1185">Reference proteome</keyword>
<keyword evidence="2 4" id="KW-0479">Metal-binding</keyword>
<gene>
    <name evidence="5" type="primary">MT2</name>
</gene>
<dbReference type="Pfam" id="PF01439">
    <property type="entry name" value="Metallothio_2"/>
    <property type="match status" value="1"/>
</dbReference>
<sequence length="76" mass="7515">MSGCGGSCNCGSSCSCGKGGGCNMYPDLEKSTTLTIIEGVAPMNNKGMVEGSIEKATEGGNGCKCGSSCKCDPCNC</sequence>
<dbReference type="KEGG" id="sly:778299"/>
<dbReference type="AlphaFoldDB" id="A0AB70BME4"/>
<proteinExistence type="inferred from homology"/>
<dbReference type="Gramene" id="Solyc06g005470.3.1">
    <property type="protein sequence ID" value="Solyc06g005470.3.1"/>
    <property type="gene ID" value="Solyc06g005470.3"/>
</dbReference>
<keyword evidence="3 4" id="KW-0480">Metal-thiolate cluster</keyword>
<organism evidence="5 6">
    <name type="scientific">Solanum lycopersicum</name>
    <name type="common">Tomato</name>
    <name type="synonym">Lycopersicon esculentum</name>
    <dbReference type="NCBI Taxonomy" id="4081"/>
    <lineage>
        <taxon>Eukaryota</taxon>
        <taxon>Viridiplantae</taxon>
        <taxon>Streptophyta</taxon>
        <taxon>Embryophyta</taxon>
        <taxon>Tracheophyta</taxon>
        <taxon>Spermatophyta</taxon>
        <taxon>Magnoliopsida</taxon>
        <taxon>eudicotyledons</taxon>
        <taxon>Gunneridae</taxon>
        <taxon>Pentapetalae</taxon>
        <taxon>asterids</taxon>
        <taxon>lamiids</taxon>
        <taxon>Solanales</taxon>
        <taxon>Solanaceae</taxon>
        <taxon>Solanoideae</taxon>
        <taxon>Solaneae</taxon>
        <taxon>Solanum</taxon>
        <taxon>Solanum subgen. Lycopersicon</taxon>
    </lineage>
</organism>
<dbReference type="EnsemblPlants" id="Solyc06g005470.3.1">
    <property type="protein sequence ID" value="Solyc06g005470.3.1"/>
    <property type="gene ID" value="Solyc06g005470.3"/>
</dbReference>
<dbReference type="Proteomes" id="UP000004994">
    <property type="component" value="Chromosome 6"/>
</dbReference>
<reference evidence="6" key="2">
    <citation type="submission" date="2018-04" db="EMBL/GenBank/DDBJ databases">
        <title>Improving the tomato reference genome and annotation using full-length BACs and diverse expression resources.</title>
        <authorList>
            <person name="Hosmani P.S."/>
            <person name="Flores M."/>
            <person name="Geest H.V."/>
            <person name="Sanchez-Perez G."/>
            <person name="Rombauts S."/>
            <person name="Maumus F."/>
            <person name="Mueller L.A."/>
            <person name="Saha S."/>
        </authorList>
    </citation>
    <scope>NUCLEOTIDE SEQUENCE [LARGE SCALE GENOMIC DNA]</scope>
    <source>
        <strain evidence="6">cv. Heinz 1706</strain>
    </source>
</reference>
<dbReference type="InterPro" id="IPR000347">
    <property type="entry name" value="Metalthion_15p"/>
</dbReference>
<dbReference type="RefSeq" id="NP_001234050.2">
    <property type="nucleotide sequence ID" value="NM_001247121.2"/>
</dbReference>
<protein>
    <recommendedName>
        <fullName evidence="4">Metallothionein-like protein</fullName>
    </recommendedName>
</protein>
<reference evidence="5" key="3">
    <citation type="submission" date="2019-01" db="UniProtKB">
        <authorList>
            <consortium name="EnsemblPlants"/>
        </authorList>
    </citation>
    <scope>IDENTIFICATION</scope>
    <source>
        <strain evidence="5">cv. Heinz 1706</strain>
    </source>
</reference>
<evidence type="ECO:0000256" key="2">
    <source>
        <dbReference type="ARBA" id="ARBA00022723"/>
    </source>
</evidence>
<dbReference type="PANTHER" id="PTHR33543">
    <property type="entry name" value="METALLOTHIONEIN-LIKE PROTEIN 2A"/>
    <property type="match status" value="1"/>
</dbReference>
<evidence type="ECO:0000256" key="1">
    <source>
        <dbReference type="ARBA" id="ARBA00005802"/>
    </source>
</evidence>
<dbReference type="PANTHER" id="PTHR33543:SF19">
    <property type="entry name" value="METALLOTHIONEIN-LIKE PROTEIN TYPE 2"/>
    <property type="match status" value="1"/>
</dbReference>
<reference evidence="5 6" key="1">
    <citation type="journal article" date="2012" name="Nature">
        <title>The tomato genome sequence provides insights into fleshy fruit evolution.</title>
        <authorList>
            <consortium name="Tomato Genome Consortium"/>
        </authorList>
    </citation>
    <scope>NUCLEOTIDE SEQUENCE [LARGE SCALE GENOMIC DNA]</scope>
    <source>
        <strain evidence="5 6">cv. Heinz 1706</strain>
    </source>
</reference>
<comment type="similarity">
    <text evidence="1 4">Belongs to the metallothionein superfamily. Type 15 family.</text>
</comment>
<comment type="function">
    <text evidence="4">Metallothioneins have a high content of cysteine residues that bind various heavy metals.</text>
</comment>
<dbReference type="GeneID" id="778299"/>
<dbReference type="GO" id="GO:0046872">
    <property type="term" value="F:metal ion binding"/>
    <property type="evidence" value="ECO:0007669"/>
    <property type="project" value="UniProtKB-UniRule"/>
</dbReference>
<evidence type="ECO:0000313" key="6">
    <source>
        <dbReference type="Proteomes" id="UP000004994"/>
    </source>
</evidence>